<feature type="repeat" description="ARM" evidence="5">
    <location>
        <begin position="167"/>
        <end position="209"/>
    </location>
</feature>
<comment type="caution">
    <text evidence="8">The sequence shown here is derived from an EMBL/GenBank/DDBJ whole genome shotgun (WGS) entry which is preliminary data.</text>
</comment>
<dbReference type="GO" id="GO:0006606">
    <property type="term" value="P:protein import into nucleus"/>
    <property type="evidence" value="ECO:0007669"/>
    <property type="project" value="InterPro"/>
</dbReference>
<evidence type="ECO:0000256" key="3">
    <source>
        <dbReference type="ARBA" id="ARBA00022737"/>
    </source>
</evidence>
<dbReference type="InterPro" id="IPR011989">
    <property type="entry name" value="ARM-like"/>
</dbReference>
<dbReference type="AlphaFoldDB" id="A0AAW2S5G1"/>
<protein>
    <submittedName>
        <fullName evidence="8">Importin subunit alpha-4</fullName>
    </submittedName>
</protein>
<dbReference type="GO" id="GO:0061608">
    <property type="term" value="F:nuclear import signal receptor activity"/>
    <property type="evidence" value="ECO:0007669"/>
    <property type="project" value="InterPro"/>
</dbReference>
<dbReference type="SUPFAM" id="SSF48371">
    <property type="entry name" value="ARM repeat"/>
    <property type="match status" value="1"/>
</dbReference>
<dbReference type="EMBL" id="JACGWJ010000011">
    <property type="protein sequence ID" value="KAL0387330.1"/>
    <property type="molecule type" value="Genomic_DNA"/>
</dbReference>
<evidence type="ECO:0000256" key="2">
    <source>
        <dbReference type="ARBA" id="ARBA00022448"/>
    </source>
</evidence>
<sequence length="214" mass="23768">MSLRPSSRTDVRKKSYKIGVDADEARARREDNLVEIRKNKREDNLLKKRREGLLNGSFPLQPQLFPLDPVQSPAGIEKKLESIPLMVQGVWSNDPNAQVEATTQFRKLLSIERSPPIDEVIKAGVIPRFVEFLGRHDLPQLQFEAAWALTNVASGTSEHTRVVIEHGAVPKFVQLLSSASDDVREQAVWALGNVAGDSPSCRDLVLGHGALCRC</sequence>
<keyword evidence="4" id="KW-0653">Protein transport</keyword>
<feature type="repeat" description="ARM" evidence="5">
    <location>
        <begin position="124"/>
        <end position="167"/>
    </location>
</feature>
<feature type="domain" description="IBB" evidence="7">
    <location>
        <begin position="1"/>
        <end position="58"/>
    </location>
</feature>
<evidence type="ECO:0000256" key="4">
    <source>
        <dbReference type="ARBA" id="ARBA00022927"/>
    </source>
</evidence>
<evidence type="ECO:0000259" key="7">
    <source>
        <dbReference type="PROSITE" id="PS51214"/>
    </source>
</evidence>
<dbReference type="SMART" id="SM00185">
    <property type="entry name" value="ARM"/>
    <property type="match status" value="2"/>
</dbReference>
<name>A0AAW2S5G1_SESRA</name>
<dbReference type="Pfam" id="PF01749">
    <property type="entry name" value="IBB"/>
    <property type="match status" value="1"/>
</dbReference>
<accession>A0AAW2S5G1</accession>
<dbReference type="Gene3D" id="1.25.10.10">
    <property type="entry name" value="Leucine-rich Repeat Variant"/>
    <property type="match status" value="1"/>
</dbReference>
<dbReference type="PANTHER" id="PTHR23316">
    <property type="entry name" value="IMPORTIN ALPHA"/>
    <property type="match status" value="1"/>
</dbReference>
<dbReference type="InterPro" id="IPR016024">
    <property type="entry name" value="ARM-type_fold"/>
</dbReference>
<dbReference type="Gene3D" id="1.20.5.690">
    <property type="entry name" value="Importin-alpha, importin-beta-binding domain"/>
    <property type="match status" value="1"/>
</dbReference>
<dbReference type="InterPro" id="IPR036975">
    <property type="entry name" value="Importin-a_IBB_sf"/>
</dbReference>
<reference evidence="8" key="2">
    <citation type="journal article" date="2024" name="Plant">
        <title>Genomic evolution and insights into agronomic trait innovations of Sesamum species.</title>
        <authorList>
            <person name="Miao H."/>
            <person name="Wang L."/>
            <person name="Qu L."/>
            <person name="Liu H."/>
            <person name="Sun Y."/>
            <person name="Le M."/>
            <person name="Wang Q."/>
            <person name="Wei S."/>
            <person name="Zheng Y."/>
            <person name="Lin W."/>
            <person name="Duan Y."/>
            <person name="Cao H."/>
            <person name="Xiong S."/>
            <person name="Wang X."/>
            <person name="Wei L."/>
            <person name="Li C."/>
            <person name="Ma Q."/>
            <person name="Ju M."/>
            <person name="Zhao R."/>
            <person name="Li G."/>
            <person name="Mu C."/>
            <person name="Tian Q."/>
            <person name="Mei H."/>
            <person name="Zhang T."/>
            <person name="Gao T."/>
            <person name="Zhang H."/>
        </authorList>
    </citation>
    <scope>NUCLEOTIDE SEQUENCE</scope>
    <source>
        <strain evidence="8">G02</strain>
    </source>
</reference>
<dbReference type="PROSITE" id="PS51214">
    <property type="entry name" value="IBB"/>
    <property type="match status" value="1"/>
</dbReference>
<evidence type="ECO:0000256" key="5">
    <source>
        <dbReference type="PROSITE-ProRule" id="PRU00259"/>
    </source>
</evidence>
<organism evidence="8">
    <name type="scientific">Sesamum radiatum</name>
    <name type="common">Black benniseed</name>
    <dbReference type="NCBI Taxonomy" id="300843"/>
    <lineage>
        <taxon>Eukaryota</taxon>
        <taxon>Viridiplantae</taxon>
        <taxon>Streptophyta</taxon>
        <taxon>Embryophyta</taxon>
        <taxon>Tracheophyta</taxon>
        <taxon>Spermatophyta</taxon>
        <taxon>Magnoliopsida</taxon>
        <taxon>eudicotyledons</taxon>
        <taxon>Gunneridae</taxon>
        <taxon>Pentapetalae</taxon>
        <taxon>asterids</taxon>
        <taxon>lamiids</taxon>
        <taxon>Lamiales</taxon>
        <taxon>Pedaliaceae</taxon>
        <taxon>Sesamum</taxon>
    </lineage>
</organism>
<proteinExistence type="inferred from homology"/>
<keyword evidence="2 6" id="KW-0813">Transport</keyword>
<comment type="similarity">
    <text evidence="1">Belongs to the importin alpha family.</text>
</comment>
<dbReference type="Pfam" id="PF00514">
    <property type="entry name" value="Arm"/>
    <property type="match status" value="2"/>
</dbReference>
<gene>
    <name evidence="8" type="ORF">Sradi_2614800</name>
</gene>
<dbReference type="PROSITE" id="PS50176">
    <property type="entry name" value="ARM_REPEAT"/>
    <property type="match status" value="2"/>
</dbReference>
<evidence type="ECO:0000256" key="6">
    <source>
        <dbReference type="PROSITE-ProRule" id="PRU00561"/>
    </source>
</evidence>
<keyword evidence="3" id="KW-0677">Repeat</keyword>
<evidence type="ECO:0000256" key="1">
    <source>
        <dbReference type="ARBA" id="ARBA00010394"/>
    </source>
</evidence>
<dbReference type="FunFam" id="1.20.5.690:FF:000002">
    <property type="entry name" value="Importin subunit alpha"/>
    <property type="match status" value="1"/>
</dbReference>
<dbReference type="InterPro" id="IPR000225">
    <property type="entry name" value="Armadillo"/>
</dbReference>
<dbReference type="InterPro" id="IPR002652">
    <property type="entry name" value="Importin-a_IBB"/>
</dbReference>
<reference evidence="8" key="1">
    <citation type="submission" date="2020-06" db="EMBL/GenBank/DDBJ databases">
        <authorList>
            <person name="Li T."/>
            <person name="Hu X."/>
            <person name="Zhang T."/>
            <person name="Song X."/>
            <person name="Zhang H."/>
            <person name="Dai N."/>
            <person name="Sheng W."/>
            <person name="Hou X."/>
            <person name="Wei L."/>
        </authorList>
    </citation>
    <scope>NUCLEOTIDE SEQUENCE</scope>
    <source>
        <strain evidence="8">G02</strain>
        <tissue evidence="8">Leaf</tissue>
    </source>
</reference>
<evidence type="ECO:0000313" key="8">
    <source>
        <dbReference type="EMBL" id="KAL0387330.1"/>
    </source>
</evidence>